<accession>A0A1E8PXX1</accession>
<dbReference type="Pfam" id="PF08241">
    <property type="entry name" value="Methyltransf_11"/>
    <property type="match status" value="1"/>
</dbReference>
<dbReference type="InterPro" id="IPR013216">
    <property type="entry name" value="Methyltransf_11"/>
</dbReference>
<feature type="domain" description="Methyltransferase type 11" evidence="1">
    <location>
        <begin position="40"/>
        <end position="130"/>
    </location>
</feature>
<evidence type="ECO:0000259" key="1">
    <source>
        <dbReference type="Pfam" id="PF08241"/>
    </source>
</evidence>
<dbReference type="RefSeq" id="WP_070355748.1">
    <property type="nucleotide sequence ID" value="NZ_CP043474.1"/>
</dbReference>
<dbReference type="Gene3D" id="3.40.50.150">
    <property type="entry name" value="Vaccinia Virus protein VP39"/>
    <property type="match status" value="1"/>
</dbReference>
<dbReference type="GO" id="GO:0032259">
    <property type="term" value="P:methylation"/>
    <property type="evidence" value="ECO:0007669"/>
    <property type="project" value="UniProtKB-KW"/>
</dbReference>
<comment type="caution">
    <text evidence="2">The sequence shown here is derived from an EMBL/GenBank/DDBJ whole genome shotgun (WGS) entry which is preliminary data.</text>
</comment>
<dbReference type="EMBL" id="MCHX01000082">
    <property type="protein sequence ID" value="OFJ51031.1"/>
    <property type="molecule type" value="Genomic_DNA"/>
</dbReference>
<dbReference type="AlphaFoldDB" id="A0A1E8PXX1"/>
<gene>
    <name evidence="2" type="ORF">BEL07_24960</name>
</gene>
<dbReference type="OrthoDB" id="4722501at2"/>
<dbReference type="CDD" id="cd02440">
    <property type="entry name" value="AdoMet_MTases"/>
    <property type="match status" value="1"/>
</dbReference>
<dbReference type="Proteomes" id="UP000178953">
    <property type="component" value="Unassembled WGS sequence"/>
</dbReference>
<reference evidence="2 3" key="1">
    <citation type="submission" date="2016-09" db="EMBL/GenBank/DDBJ databases">
        <title>genome sequence of Mycobacterium sp. 739 SCH.</title>
        <authorList>
            <person name="Greninger A.L."/>
            <person name="Qin X."/>
            <person name="Jerome K."/>
            <person name="Vora S."/>
            <person name="Quinn K."/>
        </authorList>
    </citation>
    <scope>NUCLEOTIDE SEQUENCE [LARGE SCALE GENOMIC DNA]</scope>
    <source>
        <strain evidence="2 3">SCH</strain>
    </source>
</reference>
<evidence type="ECO:0000313" key="2">
    <source>
        <dbReference type="EMBL" id="OFJ51031.1"/>
    </source>
</evidence>
<keyword evidence="2" id="KW-0489">Methyltransferase</keyword>
<dbReference type="PANTHER" id="PTHR43591:SF24">
    <property type="entry name" value="2-METHOXY-6-POLYPRENYL-1,4-BENZOQUINOL METHYLASE, MITOCHONDRIAL"/>
    <property type="match status" value="1"/>
</dbReference>
<organism evidence="2 3">
    <name type="scientific">Mycolicibacterium grossiae</name>
    <dbReference type="NCBI Taxonomy" id="1552759"/>
    <lineage>
        <taxon>Bacteria</taxon>
        <taxon>Bacillati</taxon>
        <taxon>Actinomycetota</taxon>
        <taxon>Actinomycetes</taxon>
        <taxon>Mycobacteriales</taxon>
        <taxon>Mycobacteriaceae</taxon>
        <taxon>Mycolicibacterium</taxon>
    </lineage>
</organism>
<dbReference type="SUPFAM" id="SSF53335">
    <property type="entry name" value="S-adenosyl-L-methionine-dependent methyltransferases"/>
    <property type="match status" value="1"/>
</dbReference>
<dbReference type="PANTHER" id="PTHR43591">
    <property type="entry name" value="METHYLTRANSFERASE"/>
    <property type="match status" value="1"/>
</dbReference>
<keyword evidence="3" id="KW-1185">Reference proteome</keyword>
<protein>
    <submittedName>
        <fullName evidence="2">SAM-dependent methyltransferase</fullName>
    </submittedName>
</protein>
<name>A0A1E8PXX1_9MYCO</name>
<proteinExistence type="predicted"/>
<dbReference type="GO" id="GO:0008757">
    <property type="term" value="F:S-adenosylmethionine-dependent methyltransferase activity"/>
    <property type="evidence" value="ECO:0007669"/>
    <property type="project" value="InterPro"/>
</dbReference>
<evidence type="ECO:0000313" key="3">
    <source>
        <dbReference type="Proteomes" id="UP000178953"/>
    </source>
</evidence>
<dbReference type="InterPro" id="IPR029063">
    <property type="entry name" value="SAM-dependent_MTases_sf"/>
</dbReference>
<sequence>MSTPWSGGRYEAVGQRIASIAGQVVDAVGRRRALDGAAVVDLACGTGSAALAAVDRGATVTAVDLTAELLEQARAKAADRAITWVTADAADTGLPSDAFDAAVSNMGIIFVDPARQVAELARLLKPGAALGFSAWVRSARNPFHDPIVEVLGAPPAADFTPDQWGDPEVVHDRLAADFGHVEIVDGRHPWEFASLDAALGFLTDESPMHVALFARVDAAARDRLLAAFTAALRPHASADGVRFTAPYAVVTAVRRG</sequence>
<keyword evidence="2" id="KW-0808">Transferase</keyword>